<sequence length="174" mass="19804">MAAGQTETFRFAEADLIQAARLFAGKNLSRPKVIVAYISLWFAGLILFTYLVTGKTDPSAIASNPGLILGLSILPFAIILAWTLWLIPTLARRNFRQQRSLHGDFGYAWTDDKLTVKTEYGSFDMPWSHFPGWTENDKILLLFESDRLYRVFPKRVLSPQQLTDLRHHFAKADA</sequence>
<dbReference type="InterPro" id="IPR025588">
    <property type="entry name" value="YcxB-like_C"/>
</dbReference>
<evidence type="ECO:0000259" key="2">
    <source>
        <dbReference type="Pfam" id="PF14317"/>
    </source>
</evidence>
<feature type="domain" description="YcxB-like C-terminal" evidence="2">
    <location>
        <begin position="109"/>
        <end position="168"/>
    </location>
</feature>
<evidence type="ECO:0000256" key="1">
    <source>
        <dbReference type="SAM" id="Phobius"/>
    </source>
</evidence>
<reference evidence="3" key="1">
    <citation type="submission" date="2023-03" db="EMBL/GenBank/DDBJ databases">
        <title>Andean soil-derived lignocellulolytic bacterial consortium as a source of novel taxa and putative plastic-active enzymes.</title>
        <authorList>
            <person name="Diaz-Garcia L."/>
            <person name="Chuvochina M."/>
            <person name="Feuerriegel G."/>
            <person name="Bunk B."/>
            <person name="Sproer C."/>
            <person name="Streit W.R."/>
            <person name="Rodriguez L.M."/>
            <person name="Overmann J."/>
            <person name="Jimenez D.J."/>
        </authorList>
    </citation>
    <scope>NUCLEOTIDE SEQUENCE</scope>
    <source>
        <strain evidence="3">MAG 4196</strain>
    </source>
</reference>
<evidence type="ECO:0000313" key="3">
    <source>
        <dbReference type="EMBL" id="WEK04474.1"/>
    </source>
</evidence>
<accession>A0AAJ5VW36</accession>
<keyword evidence="1" id="KW-1133">Transmembrane helix</keyword>
<evidence type="ECO:0000313" key="4">
    <source>
        <dbReference type="Proteomes" id="UP001217476"/>
    </source>
</evidence>
<dbReference type="AlphaFoldDB" id="A0AAJ5VW36"/>
<name>A0AAJ5VW36_9HYPH</name>
<keyword evidence="1" id="KW-0812">Transmembrane</keyword>
<dbReference type="EMBL" id="CP119312">
    <property type="protein sequence ID" value="WEK04474.1"/>
    <property type="molecule type" value="Genomic_DNA"/>
</dbReference>
<gene>
    <name evidence="3" type="ORF">P0Y65_20240</name>
</gene>
<dbReference type="Proteomes" id="UP001217476">
    <property type="component" value="Chromosome"/>
</dbReference>
<protein>
    <submittedName>
        <fullName evidence="3">YcxB family protein</fullName>
    </submittedName>
</protein>
<dbReference type="Pfam" id="PF14317">
    <property type="entry name" value="YcxB"/>
    <property type="match status" value="1"/>
</dbReference>
<proteinExistence type="predicted"/>
<feature type="transmembrane region" description="Helical" evidence="1">
    <location>
        <begin position="34"/>
        <end position="53"/>
    </location>
</feature>
<feature type="transmembrane region" description="Helical" evidence="1">
    <location>
        <begin position="65"/>
        <end position="87"/>
    </location>
</feature>
<organism evidence="3 4">
    <name type="scientific">Candidatus Devosia phytovorans</name>
    <dbReference type="NCBI Taxonomy" id="3121372"/>
    <lineage>
        <taxon>Bacteria</taxon>
        <taxon>Pseudomonadati</taxon>
        <taxon>Pseudomonadota</taxon>
        <taxon>Alphaproteobacteria</taxon>
        <taxon>Hyphomicrobiales</taxon>
        <taxon>Devosiaceae</taxon>
        <taxon>Devosia</taxon>
    </lineage>
</organism>
<keyword evidence="1" id="KW-0472">Membrane</keyword>